<dbReference type="RefSeq" id="WP_031598773.1">
    <property type="nucleotide sequence ID" value="NZ_JPOQ01000156.1"/>
</dbReference>
<dbReference type="PANTHER" id="PTHR11999:SF70">
    <property type="entry name" value="MIP05841P"/>
    <property type="match status" value="1"/>
</dbReference>
<keyword evidence="5 7" id="KW-0456">Lyase</keyword>
<dbReference type="GO" id="GO:0030170">
    <property type="term" value="F:pyridoxal phosphate binding"/>
    <property type="evidence" value="ECO:0007669"/>
    <property type="project" value="InterPro"/>
</dbReference>
<evidence type="ECO:0000256" key="3">
    <source>
        <dbReference type="ARBA" id="ARBA00022793"/>
    </source>
</evidence>
<dbReference type="PATRIC" id="fig|1789004.3.peg.1854"/>
<dbReference type="GO" id="GO:0006520">
    <property type="term" value="P:amino acid metabolic process"/>
    <property type="evidence" value="ECO:0007669"/>
    <property type="project" value="InterPro"/>
</dbReference>
<sequence length="485" mass="53207">MTEFPRSNLDPEDWESERHQAHAMLDDLLDYMQNLTERPVWQPIPDSVRHSFQENSPGGGQSLEEIHQRFMKDILPYAVGNAHPGFMGWVHGGGTVVGMLAEMLAGGLNANLGGRDQIPVAVEQQILRWVRAWFRFPETAQGIFTTGTSQGTLMALWVARVARWGERVRQEGVGAHTLRVYAASTVHGSLHKALDLSGLGKKSLHLVALDESGRMDVAALQVQIGEDRQAGLTPFMVVGSAGTVDTGAIDDLAALAVLCRTQSLWFHVDGALGALGCWSAELAPLFQGIEQADSLAFDFHKWGQVPYDAGFLLIREGSLQRQTFSSSARYLAREERGTAAGEDWPCDLGPDLSRGFRALKTWMTVCRYGTERLGAMMAHTCALARFVAEKVSQEASLELMAPVTLNIVCFRYRAEPAQVDALNAQIAIALQESGIAVPSMTLVRGQRVLRLALVNHRTRARDLEALICAVLHLGQRFSTGRIQLS</sequence>
<gene>
    <name evidence="8" type="primary">ddc</name>
    <name evidence="8" type="ORF">FEMY_18130</name>
</gene>
<evidence type="ECO:0000256" key="1">
    <source>
        <dbReference type="ARBA" id="ARBA00001933"/>
    </source>
</evidence>
<feature type="modified residue" description="N6-(pyridoxal phosphate)lysine" evidence="6">
    <location>
        <position position="301"/>
    </location>
</feature>
<dbReference type="STRING" id="1789004.FEMY_18130"/>
<protein>
    <submittedName>
        <fullName evidence="8">L-2,4-diaminobutyrate decarboxylase</fullName>
        <ecNumber evidence="8">4.1.1.86</ecNumber>
    </submittedName>
</protein>
<comment type="similarity">
    <text evidence="2 7">Belongs to the group II decarboxylase family.</text>
</comment>
<dbReference type="InterPro" id="IPR015424">
    <property type="entry name" value="PyrdxlP-dep_Trfase"/>
</dbReference>
<reference evidence="8 9" key="1">
    <citation type="submission" date="2016-01" db="EMBL/GenBank/DDBJ databases">
        <title>Genome sequence of the acidophilic iron oxidising Ferrovum strain Z-31.</title>
        <authorList>
            <person name="Poehlein A."/>
            <person name="Ullrich S.R."/>
            <person name="Schloemann M."/>
            <person name="Muehling M."/>
            <person name="Daniel R."/>
        </authorList>
    </citation>
    <scope>NUCLEOTIDE SEQUENCE [LARGE SCALE GENOMIC DNA]</scope>
    <source>
        <strain evidence="8 9">Z-31</strain>
    </source>
</reference>
<organism evidence="8 9">
    <name type="scientific">Ferrovum myxofaciens</name>
    <dbReference type="NCBI Taxonomy" id="416213"/>
    <lineage>
        <taxon>Bacteria</taxon>
        <taxon>Pseudomonadati</taxon>
        <taxon>Pseudomonadota</taxon>
        <taxon>Betaproteobacteria</taxon>
        <taxon>Ferrovales</taxon>
        <taxon>Ferrovaceae</taxon>
        <taxon>Ferrovum</taxon>
    </lineage>
</organism>
<comment type="cofactor">
    <cofactor evidence="1 6 7">
        <name>pyridoxal 5'-phosphate</name>
        <dbReference type="ChEBI" id="CHEBI:597326"/>
    </cofactor>
</comment>
<dbReference type="Gene3D" id="1.20.1340.10">
    <property type="entry name" value="dopa decarboxylase, N-terminal domain"/>
    <property type="match status" value="1"/>
</dbReference>
<evidence type="ECO:0000313" key="8">
    <source>
        <dbReference type="EMBL" id="KXW57662.1"/>
    </source>
</evidence>
<dbReference type="InterPro" id="IPR021115">
    <property type="entry name" value="Pyridoxal-P_BS"/>
</dbReference>
<evidence type="ECO:0000256" key="7">
    <source>
        <dbReference type="RuleBase" id="RU000382"/>
    </source>
</evidence>
<dbReference type="Pfam" id="PF00282">
    <property type="entry name" value="Pyridoxal_deC"/>
    <property type="match status" value="1"/>
</dbReference>
<dbReference type="GO" id="GO:0033983">
    <property type="term" value="F:diaminobutyrate decarboxylase activity"/>
    <property type="evidence" value="ECO:0007669"/>
    <property type="project" value="UniProtKB-EC"/>
</dbReference>
<dbReference type="EMBL" id="LRRD01000044">
    <property type="protein sequence ID" value="KXW57662.1"/>
    <property type="molecule type" value="Genomic_DNA"/>
</dbReference>
<dbReference type="PANTHER" id="PTHR11999">
    <property type="entry name" value="GROUP II PYRIDOXAL-5-PHOSPHATE DECARBOXYLASE"/>
    <property type="match status" value="1"/>
</dbReference>
<name>A0A149VWS1_9PROT</name>
<keyword evidence="4 6" id="KW-0663">Pyridoxal phosphate</keyword>
<comment type="caution">
    <text evidence="8">The sequence shown here is derived from an EMBL/GenBank/DDBJ whole genome shotgun (WGS) entry which is preliminary data.</text>
</comment>
<accession>A0A149VWS1</accession>
<dbReference type="InterPro" id="IPR002129">
    <property type="entry name" value="PyrdxlP-dep_de-COase"/>
</dbReference>
<evidence type="ECO:0000313" key="9">
    <source>
        <dbReference type="Proteomes" id="UP000075653"/>
    </source>
</evidence>
<evidence type="ECO:0000256" key="2">
    <source>
        <dbReference type="ARBA" id="ARBA00009533"/>
    </source>
</evidence>
<dbReference type="InterPro" id="IPR015421">
    <property type="entry name" value="PyrdxlP-dep_Trfase_major"/>
</dbReference>
<evidence type="ECO:0000256" key="6">
    <source>
        <dbReference type="PIRSR" id="PIRSR602129-50"/>
    </source>
</evidence>
<proteinExistence type="inferred from homology"/>
<dbReference type="GO" id="GO:0019752">
    <property type="term" value="P:carboxylic acid metabolic process"/>
    <property type="evidence" value="ECO:0007669"/>
    <property type="project" value="InterPro"/>
</dbReference>
<dbReference type="Gene3D" id="3.90.1150.10">
    <property type="entry name" value="Aspartate Aminotransferase, domain 1"/>
    <property type="match status" value="1"/>
</dbReference>
<dbReference type="InterPro" id="IPR010977">
    <property type="entry name" value="Aromatic_deC"/>
</dbReference>
<keyword evidence="9" id="KW-1185">Reference proteome</keyword>
<dbReference type="Proteomes" id="UP000075653">
    <property type="component" value="Unassembled WGS sequence"/>
</dbReference>
<dbReference type="InterPro" id="IPR015422">
    <property type="entry name" value="PyrdxlP-dep_Trfase_small"/>
</dbReference>
<dbReference type="AlphaFoldDB" id="A0A149VWS1"/>
<evidence type="ECO:0000256" key="5">
    <source>
        <dbReference type="ARBA" id="ARBA00023239"/>
    </source>
</evidence>
<dbReference type="OrthoDB" id="9803665at2"/>
<dbReference type="PROSITE" id="PS00392">
    <property type="entry name" value="DDC_GAD_HDC_YDC"/>
    <property type="match status" value="1"/>
</dbReference>
<dbReference type="SUPFAM" id="SSF53383">
    <property type="entry name" value="PLP-dependent transferases"/>
    <property type="match status" value="1"/>
</dbReference>
<dbReference type="PRINTS" id="PR00800">
    <property type="entry name" value="YHDCRBOXLASE"/>
</dbReference>
<keyword evidence="3" id="KW-0210">Decarboxylase</keyword>
<evidence type="ECO:0000256" key="4">
    <source>
        <dbReference type="ARBA" id="ARBA00022898"/>
    </source>
</evidence>
<dbReference type="EC" id="4.1.1.86" evidence="8"/>
<dbReference type="Gene3D" id="3.40.640.10">
    <property type="entry name" value="Type I PLP-dependent aspartate aminotransferase-like (Major domain)"/>
    <property type="match status" value="1"/>
</dbReference>